<protein>
    <submittedName>
        <fullName evidence="1">Helix-hairpin-helix protein</fullName>
    </submittedName>
</protein>
<dbReference type="AlphaFoldDB" id="A0A2T5J275"/>
<dbReference type="InterPro" id="IPR010994">
    <property type="entry name" value="RuvA_2-like"/>
</dbReference>
<organism evidence="1 2">
    <name type="scientific">Agitococcus lubricus</name>
    <dbReference type="NCBI Taxonomy" id="1077255"/>
    <lineage>
        <taxon>Bacteria</taxon>
        <taxon>Pseudomonadati</taxon>
        <taxon>Pseudomonadota</taxon>
        <taxon>Gammaproteobacteria</taxon>
        <taxon>Moraxellales</taxon>
        <taxon>Moraxellaceae</taxon>
        <taxon>Agitococcus</taxon>
    </lineage>
</organism>
<name>A0A2T5J275_9GAMM</name>
<accession>A0A2T5J275</accession>
<keyword evidence="2" id="KW-1185">Reference proteome</keyword>
<evidence type="ECO:0000313" key="2">
    <source>
        <dbReference type="Proteomes" id="UP000244223"/>
    </source>
</evidence>
<comment type="caution">
    <text evidence="1">The sequence shown here is derived from an EMBL/GenBank/DDBJ whole genome shotgun (WGS) entry which is preliminary data.</text>
</comment>
<dbReference type="EMBL" id="QAON01000002">
    <property type="protein sequence ID" value="PTQ90621.1"/>
    <property type="molecule type" value="Genomic_DNA"/>
</dbReference>
<reference evidence="1 2" key="1">
    <citation type="submission" date="2018-04" db="EMBL/GenBank/DDBJ databases">
        <title>Genomic Encyclopedia of Archaeal and Bacterial Type Strains, Phase II (KMG-II): from individual species to whole genera.</title>
        <authorList>
            <person name="Goeker M."/>
        </authorList>
    </citation>
    <scope>NUCLEOTIDE SEQUENCE [LARGE SCALE GENOMIC DNA]</scope>
    <source>
        <strain evidence="1 2">DSM 5822</strain>
    </source>
</reference>
<gene>
    <name evidence="1" type="ORF">C8N29_10220</name>
</gene>
<evidence type="ECO:0000313" key="1">
    <source>
        <dbReference type="EMBL" id="PTQ90621.1"/>
    </source>
</evidence>
<proteinExistence type="predicted"/>
<dbReference type="Gene3D" id="1.10.150.320">
    <property type="entry name" value="Photosystem II 12 kDa extrinsic protein"/>
    <property type="match status" value="1"/>
</dbReference>
<sequence length="335" mass="36283">MLSQPLFNHQNPVINVSDYGYTIDGDYVELRAFIQTVDSDITPVSLQLWASTEPYEQGVLTGVKIAELDCGCLSPTTVIKETVAAAFPAGQSAYYVYLVVTDGVHVLSCLPFTQMEHFVQPTLIGQLTTTVTENAVSVHIEQILNPRDADNLSGTLVLELWSLSDAYQGGAFNGVSLGSVILGTLAGQSSWYANTCSFALDTHTATREHVVLMLREWTGQGYLTRDFREVNLASPAITQEPIVDAVPEEVVQVAVSSPAKRTVTRRAAVKPSTNTSKPSINQVVEAQLAAEKGVSKQVVANILAARPFKKWEEIAKLKGVGEKVLAKLKASFSLE</sequence>
<dbReference type="Proteomes" id="UP000244223">
    <property type="component" value="Unassembled WGS sequence"/>
</dbReference>
<dbReference type="SUPFAM" id="SSF47781">
    <property type="entry name" value="RuvA domain 2-like"/>
    <property type="match status" value="1"/>
</dbReference>
<dbReference type="RefSeq" id="WP_170106858.1">
    <property type="nucleotide sequence ID" value="NZ_QAON01000002.1"/>
</dbReference>